<sequence length="202" mass="20626">MKFPTLMILAMLAVMPMASMAENSPTTPAADKSTAAPAAASSERPAAKANGAATENGKAAGKANQTEGLWSPAFLGFIGASGAMTIFLFFALVSTTARLKDDKDPWKLSEALSEEASGQLPAAAGTKPALVPSSSRLIAFLGMLALIGVTIGVAYGVLWGLFFDKDLAQLDKIGSFLTSAAVIFVPYAANQIKAAVAAVAGK</sequence>
<protein>
    <submittedName>
        <fullName evidence="3">Uncharacterized protein</fullName>
    </submittedName>
</protein>
<accession>A0A1J5S5K7</accession>
<feature type="transmembrane region" description="Helical" evidence="2">
    <location>
        <begin position="137"/>
        <end position="161"/>
    </location>
</feature>
<dbReference type="AlphaFoldDB" id="A0A1J5S5K7"/>
<organism evidence="3">
    <name type="scientific">mine drainage metagenome</name>
    <dbReference type="NCBI Taxonomy" id="410659"/>
    <lineage>
        <taxon>unclassified sequences</taxon>
        <taxon>metagenomes</taxon>
        <taxon>ecological metagenomes</taxon>
    </lineage>
</organism>
<reference evidence="3" key="1">
    <citation type="submission" date="2016-10" db="EMBL/GenBank/DDBJ databases">
        <title>Sequence of Gallionella enrichment culture.</title>
        <authorList>
            <person name="Poehlein A."/>
            <person name="Muehling M."/>
            <person name="Daniel R."/>
        </authorList>
    </citation>
    <scope>NUCLEOTIDE SEQUENCE</scope>
</reference>
<gene>
    <name evidence="3" type="ORF">GALL_144340</name>
</gene>
<evidence type="ECO:0000313" key="3">
    <source>
        <dbReference type="EMBL" id="OIR03575.1"/>
    </source>
</evidence>
<keyword evidence="2" id="KW-1133">Transmembrane helix</keyword>
<comment type="caution">
    <text evidence="3">The sequence shown here is derived from an EMBL/GenBank/DDBJ whole genome shotgun (WGS) entry which is preliminary data.</text>
</comment>
<keyword evidence="2" id="KW-0812">Transmembrane</keyword>
<feature type="transmembrane region" description="Helical" evidence="2">
    <location>
        <begin position="73"/>
        <end position="93"/>
    </location>
</feature>
<evidence type="ECO:0000256" key="2">
    <source>
        <dbReference type="SAM" id="Phobius"/>
    </source>
</evidence>
<evidence type="ECO:0000256" key="1">
    <source>
        <dbReference type="SAM" id="MobiDB-lite"/>
    </source>
</evidence>
<keyword evidence="2" id="KW-0472">Membrane</keyword>
<feature type="compositionally biased region" description="Low complexity" evidence="1">
    <location>
        <begin position="24"/>
        <end position="49"/>
    </location>
</feature>
<name>A0A1J5S5K7_9ZZZZ</name>
<feature type="region of interest" description="Disordered" evidence="1">
    <location>
        <begin position="22"/>
        <end position="59"/>
    </location>
</feature>
<proteinExistence type="predicted"/>
<dbReference type="EMBL" id="MLJW01000065">
    <property type="protein sequence ID" value="OIR03575.1"/>
    <property type="molecule type" value="Genomic_DNA"/>
</dbReference>